<organism evidence="15 16">
    <name type="scientific">Escallonia herrerae</name>
    <dbReference type="NCBI Taxonomy" id="1293975"/>
    <lineage>
        <taxon>Eukaryota</taxon>
        <taxon>Viridiplantae</taxon>
        <taxon>Streptophyta</taxon>
        <taxon>Embryophyta</taxon>
        <taxon>Tracheophyta</taxon>
        <taxon>Spermatophyta</taxon>
        <taxon>Magnoliopsida</taxon>
        <taxon>eudicotyledons</taxon>
        <taxon>Gunneridae</taxon>
        <taxon>Pentapetalae</taxon>
        <taxon>asterids</taxon>
        <taxon>campanulids</taxon>
        <taxon>Escalloniales</taxon>
        <taxon>Escalloniaceae</taxon>
        <taxon>Escallonia</taxon>
    </lineage>
</organism>
<evidence type="ECO:0008006" key="17">
    <source>
        <dbReference type="Google" id="ProtNLM"/>
    </source>
</evidence>
<dbReference type="FunFam" id="1.10.630.10:FF:000012">
    <property type="entry name" value="Cytochrome P450 family protein"/>
    <property type="match status" value="1"/>
</dbReference>
<evidence type="ECO:0000256" key="9">
    <source>
        <dbReference type="ARBA" id="ARBA00023004"/>
    </source>
</evidence>
<dbReference type="GO" id="GO:0005506">
    <property type="term" value="F:iron ion binding"/>
    <property type="evidence" value="ECO:0007669"/>
    <property type="project" value="InterPro"/>
</dbReference>
<dbReference type="InterPro" id="IPR001128">
    <property type="entry name" value="Cyt_P450"/>
</dbReference>
<keyword evidence="9 12" id="KW-0408">Iron</keyword>
<dbReference type="PROSITE" id="PS00086">
    <property type="entry name" value="CYTOCHROME_P450"/>
    <property type="match status" value="1"/>
</dbReference>
<sequence>MSVSPNAPTLQVILLACLCILHINLVLPISKLALKMETWFIFIFTLCVTLILKSVFDSFISSKEKNKKKLPPGPFAVPVIGSFLWLRKSLFDLEQVLHVLRAKYGPLFTLRIGPQPVIFICSRSLAHRALVQHGAAFSDRPKALATSEILNNNQHNISSAAYGPTWRLLRRNLTSEILHPSRSCSFSHARLSVLNTLLRRLLLNKSEPVTVVDHFQYTMFALLVLMCFGDKLDDEQIKQVEAVQRALLLSQARFNVLNFWPRLGKIVFRNRWKELIKLRKDEEDVLIPLIRARIEERKRQDSMVAYVDTLTGLQLADEGNRSLTEGEMVSLCEEFVNAGTDTTSNALQWIMANLVKYPKIQANLYKEISSILGPPPPPPVTSDMATAVAKEEDVERMPYLKAVVLEGLRRHPPGHFVLPHTVTEEVELGGYVLPKGAQVNFTVAEMGWDPEVWEDPMSFRPERFMSGGKEGFDVTGNKEIKMMPFGAGRRICPAWNLALLHLGYYVANLVWYFEWTAVDGDDVDLSEKLEFTVVMKHPLQAHLSPRCLV</sequence>
<dbReference type="InterPro" id="IPR036396">
    <property type="entry name" value="Cyt_P450_sf"/>
</dbReference>
<comment type="cofactor">
    <cofactor evidence="1 12">
        <name>heme</name>
        <dbReference type="ChEBI" id="CHEBI:30413"/>
    </cofactor>
</comment>
<keyword evidence="8 13" id="KW-0560">Oxidoreductase</keyword>
<dbReference type="Pfam" id="PF00067">
    <property type="entry name" value="p450"/>
    <property type="match status" value="1"/>
</dbReference>
<keyword evidence="6 12" id="KW-0479">Metal-binding</keyword>
<evidence type="ECO:0000256" key="11">
    <source>
        <dbReference type="ARBA" id="ARBA00023136"/>
    </source>
</evidence>
<protein>
    <recommendedName>
        <fullName evidence="17">Cytochrome P450</fullName>
    </recommendedName>
</protein>
<comment type="subcellular location">
    <subcellularLocation>
        <location evidence="2">Membrane</location>
        <topology evidence="2">Single-pass membrane protein</topology>
    </subcellularLocation>
</comment>
<evidence type="ECO:0000256" key="4">
    <source>
        <dbReference type="ARBA" id="ARBA00022617"/>
    </source>
</evidence>
<gene>
    <name evidence="15" type="ORF">RJ639_004378</name>
</gene>
<dbReference type="GO" id="GO:0020037">
    <property type="term" value="F:heme binding"/>
    <property type="evidence" value="ECO:0007669"/>
    <property type="project" value="InterPro"/>
</dbReference>
<feature type="transmembrane region" description="Helical" evidence="14">
    <location>
        <begin position="38"/>
        <end position="60"/>
    </location>
</feature>
<comment type="similarity">
    <text evidence="3 13">Belongs to the cytochrome P450 family.</text>
</comment>
<keyword evidence="4 12" id="KW-0349">Heme</keyword>
<dbReference type="GO" id="GO:0016709">
    <property type="term" value="F:oxidoreductase activity, acting on paired donors, with incorporation or reduction of molecular oxygen, NAD(P)H as one donor, and incorporation of one atom of oxygen"/>
    <property type="evidence" value="ECO:0007669"/>
    <property type="project" value="TreeGrafter"/>
</dbReference>
<dbReference type="Gene3D" id="1.10.630.10">
    <property type="entry name" value="Cytochrome P450"/>
    <property type="match status" value="1"/>
</dbReference>
<keyword evidence="10 13" id="KW-0503">Monooxygenase</keyword>
<evidence type="ECO:0000256" key="3">
    <source>
        <dbReference type="ARBA" id="ARBA00010617"/>
    </source>
</evidence>
<evidence type="ECO:0000256" key="7">
    <source>
        <dbReference type="ARBA" id="ARBA00022989"/>
    </source>
</evidence>
<dbReference type="PRINTS" id="PR00463">
    <property type="entry name" value="EP450I"/>
</dbReference>
<dbReference type="PANTHER" id="PTHR24298">
    <property type="entry name" value="FLAVONOID 3'-MONOOXYGENASE-RELATED"/>
    <property type="match status" value="1"/>
</dbReference>
<dbReference type="PRINTS" id="PR00385">
    <property type="entry name" value="P450"/>
</dbReference>
<dbReference type="EMBL" id="JAVXUP010000963">
    <property type="protein sequence ID" value="KAK3018002.1"/>
    <property type="molecule type" value="Genomic_DNA"/>
</dbReference>
<evidence type="ECO:0000313" key="15">
    <source>
        <dbReference type="EMBL" id="KAK3018002.1"/>
    </source>
</evidence>
<evidence type="ECO:0000313" key="16">
    <source>
        <dbReference type="Proteomes" id="UP001188597"/>
    </source>
</evidence>
<evidence type="ECO:0000256" key="14">
    <source>
        <dbReference type="SAM" id="Phobius"/>
    </source>
</evidence>
<keyword evidence="16" id="KW-1185">Reference proteome</keyword>
<keyword evidence="7 14" id="KW-1133">Transmembrane helix</keyword>
<evidence type="ECO:0000256" key="13">
    <source>
        <dbReference type="RuleBase" id="RU000461"/>
    </source>
</evidence>
<dbReference type="InterPro" id="IPR051103">
    <property type="entry name" value="Plant_metabolite_P450s"/>
</dbReference>
<comment type="caution">
    <text evidence="15">The sequence shown here is derived from an EMBL/GenBank/DDBJ whole genome shotgun (WGS) entry which is preliminary data.</text>
</comment>
<dbReference type="AlphaFoldDB" id="A0AA89AX40"/>
<dbReference type="PANTHER" id="PTHR24298:SF800">
    <property type="entry name" value="CYTOCHROME P450 89A2-RELATED"/>
    <property type="match status" value="1"/>
</dbReference>
<evidence type="ECO:0000256" key="2">
    <source>
        <dbReference type="ARBA" id="ARBA00004167"/>
    </source>
</evidence>
<reference evidence="15" key="1">
    <citation type="submission" date="2022-12" db="EMBL/GenBank/DDBJ databases">
        <title>Draft genome assemblies for two species of Escallonia (Escalloniales).</title>
        <authorList>
            <person name="Chanderbali A."/>
            <person name="Dervinis C."/>
            <person name="Anghel I."/>
            <person name="Soltis D."/>
            <person name="Soltis P."/>
            <person name="Zapata F."/>
        </authorList>
    </citation>
    <scope>NUCLEOTIDE SEQUENCE</scope>
    <source>
        <strain evidence="15">UCBG64.0493</strain>
        <tissue evidence="15">Leaf</tissue>
    </source>
</reference>
<proteinExistence type="inferred from homology"/>
<evidence type="ECO:0000256" key="10">
    <source>
        <dbReference type="ARBA" id="ARBA00023033"/>
    </source>
</evidence>
<dbReference type="InterPro" id="IPR002401">
    <property type="entry name" value="Cyt_P450_E_grp-I"/>
</dbReference>
<keyword evidence="11 14" id="KW-0472">Membrane</keyword>
<evidence type="ECO:0000256" key="1">
    <source>
        <dbReference type="ARBA" id="ARBA00001971"/>
    </source>
</evidence>
<evidence type="ECO:0000256" key="12">
    <source>
        <dbReference type="PIRSR" id="PIRSR602401-1"/>
    </source>
</evidence>
<evidence type="ECO:0000256" key="6">
    <source>
        <dbReference type="ARBA" id="ARBA00022723"/>
    </source>
</evidence>
<dbReference type="CDD" id="cd11075">
    <property type="entry name" value="CYP77_89"/>
    <property type="match status" value="1"/>
</dbReference>
<name>A0AA89AX40_9ASTE</name>
<keyword evidence="5 14" id="KW-0812">Transmembrane</keyword>
<feature type="binding site" description="axial binding residue" evidence="12">
    <location>
        <position position="492"/>
    </location>
    <ligand>
        <name>heme</name>
        <dbReference type="ChEBI" id="CHEBI:30413"/>
    </ligand>
    <ligandPart>
        <name>Fe</name>
        <dbReference type="ChEBI" id="CHEBI:18248"/>
    </ligandPart>
</feature>
<evidence type="ECO:0000256" key="8">
    <source>
        <dbReference type="ARBA" id="ARBA00023002"/>
    </source>
</evidence>
<dbReference type="Proteomes" id="UP001188597">
    <property type="component" value="Unassembled WGS sequence"/>
</dbReference>
<accession>A0AA89AX40</accession>
<dbReference type="SUPFAM" id="SSF48264">
    <property type="entry name" value="Cytochrome P450"/>
    <property type="match status" value="1"/>
</dbReference>
<dbReference type="InterPro" id="IPR017972">
    <property type="entry name" value="Cyt_P450_CS"/>
</dbReference>
<evidence type="ECO:0000256" key="5">
    <source>
        <dbReference type="ARBA" id="ARBA00022692"/>
    </source>
</evidence>
<dbReference type="GO" id="GO:0016020">
    <property type="term" value="C:membrane"/>
    <property type="evidence" value="ECO:0007669"/>
    <property type="project" value="UniProtKB-SubCell"/>
</dbReference>